<keyword evidence="7" id="KW-0732">Signal</keyword>
<evidence type="ECO:0000256" key="2">
    <source>
        <dbReference type="ARBA" id="ARBA00009450"/>
    </source>
</evidence>
<keyword evidence="8" id="KW-0625">Polysaccharide transport</keyword>
<evidence type="ECO:0000256" key="12">
    <source>
        <dbReference type="ARBA" id="ARBA00023139"/>
    </source>
</evidence>
<dbReference type="InterPro" id="IPR049712">
    <property type="entry name" value="Poly_export"/>
</dbReference>
<keyword evidence="3" id="KW-0813">Transport</keyword>
<proteinExistence type="inferred from homology"/>
<feature type="domain" description="SLBB" evidence="17">
    <location>
        <begin position="112"/>
        <end position="199"/>
    </location>
</feature>
<keyword evidence="13" id="KW-0998">Cell outer membrane</keyword>
<evidence type="ECO:0000259" key="16">
    <source>
        <dbReference type="Pfam" id="PF10531"/>
    </source>
</evidence>
<feature type="domain" description="SLBB" evidence="17">
    <location>
        <begin position="614"/>
        <end position="675"/>
    </location>
</feature>
<dbReference type="Proteomes" id="UP001525890">
    <property type="component" value="Unassembled WGS sequence"/>
</dbReference>
<sequence>MNTALPAVAESPLAPEQEPRLLAQGAVFQEAYTLGPGDRIQIDIFNVPEYSGENGQHQVLVDGTLNLPLVGRVSVEGLTLEQAAGRLRNLYAPYLQRPEFLTISLMERRPVQVGISGEVRRPGSYIIAMNEAGSPRPTITTAIERAGGITSTANIRQVQLLRRTRGGPNQLITIDLTTLVQLGDLSQDITIRDGDTIFIPPDPNINANDARQLAEASISGDSSQPINIAVVGEINRPGSYTVAGDAEAGGLLTLTRALQTAGGVTQSAEVGQIQVRRQPKSGPAQILSVNLWQLLNGDISQDIILQQGDTIFVPTGSGFSPVESSRLAQANFAGDPTQPVNIAVVGEVTRPGSYTVTRMDEAGGLLTVTRALETAGGVTQSAQLGEIQVLRQPQAGPARRIRVNLWALLREGDLSQDIILQQGDTILVPTGTGFNAAESTLLAQSSFAGSPNQPVNIAVSGEVARPGSYTVTRVDEAGGLLTVTRALQTAGGVTLSADIREIRVNRRPQAGSPQTIVVNLWEMLDRGDFSQDIILQQGDTIEVPTASNPNQIETARIATTNFAANTATPLNIAIVGEVNRPGTYTVSGEDVTATGNLETLTAPNTGGGVVGLPTVTRAIKIAGGITPTADIRRIQVLRQRNNGTQQIIDVNLWELLENGNLNQDVLLQQGDTIVVQTATNIDLAEAPRLATASFSPNRIQVNIVGEIQQPGVVELPPNASLNQAILVAGGFNNTRAEKDEVELIRLNPNGTVSRQTIPIDFAQGLDEGTNPILRNNDVIVVGRTRLATFGDRISPVGQVTNSVFSLFGILRFFNLF</sequence>
<keyword evidence="12" id="KW-0564">Palmitate</keyword>
<evidence type="ECO:0000256" key="7">
    <source>
        <dbReference type="ARBA" id="ARBA00022729"/>
    </source>
</evidence>
<dbReference type="Pfam" id="PF22461">
    <property type="entry name" value="SLBB_2"/>
    <property type="match status" value="5"/>
</dbReference>
<dbReference type="Pfam" id="PF10531">
    <property type="entry name" value="SLBB"/>
    <property type="match status" value="1"/>
</dbReference>
<comment type="similarity">
    <text evidence="2">Belongs to the BexD/CtrA/VexA family.</text>
</comment>
<evidence type="ECO:0000313" key="18">
    <source>
        <dbReference type="EMBL" id="MCT7969456.1"/>
    </source>
</evidence>
<dbReference type="PANTHER" id="PTHR33619:SF3">
    <property type="entry name" value="POLYSACCHARIDE EXPORT PROTEIN GFCE-RELATED"/>
    <property type="match status" value="1"/>
</dbReference>
<comment type="subcellular location">
    <subcellularLocation>
        <location evidence="1">Cell outer membrane</location>
        <topology evidence="1">Multi-pass membrane protein</topology>
    </subcellularLocation>
</comment>
<dbReference type="Gene3D" id="3.30.1950.10">
    <property type="entry name" value="wza like domain"/>
    <property type="match status" value="1"/>
</dbReference>
<feature type="domain" description="SLBB" evidence="17">
    <location>
        <begin position="342"/>
        <end position="428"/>
    </location>
</feature>
<keyword evidence="6" id="KW-0812">Transmembrane</keyword>
<keyword evidence="9" id="KW-0406">Ion transport</keyword>
<keyword evidence="10" id="KW-0626">Porin</keyword>
<comment type="caution">
    <text evidence="18">The sequence shown here is derived from an EMBL/GenBank/DDBJ whole genome shotgun (WGS) entry which is preliminary data.</text>
</comment>
<evidence type="ECO:0000313" key="19">
    <source>
        <dbReference type="Proteomes" id="UP001525890"/>
    </source>
</evidence>
<keyword evidence="5" id="KW-0762">Sugar transport</keyword>
<evidence type="ECO:0000256" key="14">
    <source>
        <dbReference type="ARBA" id="ARBA00023288"/>
    </source>
</evidence>
<gene>
    <name evidence="18" type="ORF">NG799_24370</name>
</gene>
<evidence type="ECO:0000259" key="15">
    <source>
        <dbReference type="Pfam" id="PF02563"/>
    </source>
</evidence>
<evidence type="ECO:0000256" key="4">
    <source>
        <dbReference type="ARBA" id="ARBA00022452"/>
    </source>
</evidence>
<evidence type="ECO:0000256" key="11">
    <source>
        <dbReference type="ARBA" id="ARBA00023136"/>
    </source>
</evidence>
<accession>A0ABT2N150</accession>
<name>A0ABT2N150_9CYAN</name>
<evidence type="ECO:0000259" key="17">
    <source>
        <dbReference type="Pfam" id="PF22461"/>
    </source>
</evidence>
<keyword evidence="11" id="KW-0472">Membrane</keyword>
<evidence type="ECO:0000256" key="8">
    <source>
        <dbReference type="ARBA" id="ARBA00023047"/>
    </source>
</evidence>
<keyword evidence="14" id="KW-0449">Lipoprotein</keyword>
<evidence type="ECO:0000256" key="10">
    <source>
        <dbReference type="ARBA" id="ARBA00023114"/>
    </source>
</evidence>
<evidence type="ECO:0000256" key="5">
    <source>
        <dbReference type="ARBA" id="ARBA00022597"/>
    </source>
</evidence>
<feature type="domain" description="Soluble ligand binding" evidence="16">
    <location>
        <begin position="701"/>
        <end position="752"/>
    </location>
</feature>
<dbReference type="PANTHER" id="PTHR33619">
    <property type="entry name" value="POLYSACCHARIDE EXPORT PROTEIN GFCE-RELATED"/>
    <property type="match status" value="1"/>
</dbReference>
<evidence type="ECO:0000256" key="3">
    <source>
        <dbReference type="ARBA" id="ARBA00022448"/>
    </source>
</evidence>
<dbReference type="Pfam" id="PF02563">
    <property type="entry name" value="Poly_export"/>
    <property type="match status" value="1"/>
</dbReference>
<evidence type="ECO:0000256" key="1">
    <source>
        <dbReference type="ARBA" id="ARBA00004571"/>
    </source>
</evidence>
<protein>
    <submittedName>
        <fullName evidence="18">SLBB domain-containing protein</fullName>
    </submittedName>
</protein>
<dbReference type="InterPro" id="IPR019554">
    <property type="entry name" value="Soluble_ligand-bd"/>
</dbReference>
<evidence type="ECO:0000256" key="13">
    <source>
        <dbReference type="ARBA" id="ARBA00023237"/>
    </source>
</evidence>
<evidence type="ECO:0000256" key="6">
    <source>
        <dbReference type="ARBA" id="ARBA00022692"/>
    </source>
</evidence>
<dbReference type="InterPro" id="IPR003715">
    <property type="entry name" value="Poly_export_N"/>
</dbReference>
<feature type="domain" description="Polysaccharide export protein N-terminal" evidence="15">
    <location>
        <begin position="29"/>
        <end position="99"/>
    </location>
</feature>
<evidence type="ECO:0000256" key="9">
    <source>
        <dbReference type="ARBA" id="ARBA00023065"/>
    </source>
</evidence>
<dbReference type="Gene3D" id="3.10.560.10">
    <property type="entry name" value="Outer membrane lipoprotein wza domain like"/>
    <property type="match status" value="6"/>
</dbReference>
<feature type="domain" description="SLBB" evidence="17">
    <location>
        <begin position="228"/>
        <end position="313"/>
    </location>
</feature>
<dbReference type="InterPro" id="IPR054765">
    <property type="entry name" value="SLBB_dom"/>
</dbReference>
<feature type="domain" description="SLBB" evidence="17">
    <location>
        <begin position="457"/>
        <end position="543"/>
    </location>
</feature>
<keyword evidence="4" id="KW-1134">Transmembrane beta strand</keyword>
<organism evidence="18 19">
    <name type="scientific">Laspinema palackyanum D2a</name>
    <dbReference type="NCBI Taxonomy" id="2953684"/>
    <lineage>
        <taxon>Bacteria</taxon>
        <taxon>Bacillati</taxon>
        <taxon>Cyanobacteriota</taxon>
        <taxon>Cyanophyceae</taxon>
        <taxon>Oscillatoriophycideae</taxon>
        <taxon>Oscillatoriales</taxon>
        <taxon>Laspinemataceae</taxon>
        <taxon>Laspinema</taxon>
        <taxon>Laspinema palackyanum</taxon>
    </lineage>
</organism>
<keyword evidence="19" id="KW-1185">Reference proteome</keyword>
<reference evidence="18 19" key="1">
    <citation type="journal article" date="2022" name="Front. Microbiol.">
        <title>High genomic differentiation and limited gene flow indicate recent cryptic speciation within the genus Laspinema (cyanobacteria).</title>
        <authorList>
            <person name="Stanojkovic A."/>
            <person name="Skoupy S."/>
            <person name="Skaloud P."/>
            <person name="Dvorak P."/>
        </authorList>
    </citation>
    <scope>NUCLEOTIDE SEQUENCE [LARGE SCALE GENOMIC DNA]</scope>
    <source>
        <strain evidence="18 19">D2a</strain>
    </source>
</reference>
<dbReference type="EMBL" id="JAMXFF010000051">
    <property type="protein sequence ID" value="MCT7969456.1"/>
    <property type="molecule type" value="Genomic_DNA"/>
</dbReference>